<keyword evidence="1" id="KW-0145">Chemotaxis</keyword>
<dbReference type="SUPFAM" id="SSF103039">
    <property type="entry name" value="CheC-like"/>
    <property type="match status" value="1"/>
</dbReference>
<feature type="compositionally biased region" description="Polar residues" evidence="2">
    <location>
        <begin position="88"/>
        <end position="100"/>
    </location>
</feature>
<feature type="compositionally biased region" description="Basic and acidic residues" evidence="2">
    <location>
        <begin position="109"/>
        <end position="118"/>
    </location>
</feature>
<dbReference type="VEuPathDB" id="AmoebaDB:ACA1_370910"/>
<sequence>MSNNLTQSTSGILSMVMTCHNAAELAKWMVKELEWKKWKESDLKKKSLGELQNMCMNYFASVAEVEKNKAKLTELTIPETQEQEAEKNSTTGASSTTEMSQDLLGAPEPKQDLPVRSK</sequence>
<proteinExistence type="predicted"/>
<dbReference type="GO" id="GO:0006935">
    <property type="term" value="P:chemotaxis"/>
    <property type="evidence" value="ECO:0007669"/>
    <property type="project" value="UniProtKB-KW"/>
</dbReference>
<evidence type="ECO:0000256" key="2">
    <source>
        <dbReference type="SAM" id="MobiDB-lite"/>
    </source>
</evidence>
<evidence type="ECO:0000256" key="1">
    <source>
        <dbReference type="ARBA" id="ARBA00022500"/>
    </source>
</evidence>
<reference evidence="3 4" key="1">
    <citation type="journal article" date="2013" name="Genome Biol.">
        <title>Genome of Acanthamoeba castellanii highlights extensive lateral gene transfer and early evolution of tyrosine kinase signaling.</title>
        <authorList>
            <person name="Clarke M."/>
            <person name="Lohan A.J."/>
            <person name="Liu B."/>
            <person name="Lagkouvardos I."/>
            <person name="Roy S."/>
            <person name="Zafar N."/>
            <person name="Bertelli C."/>
            <person name="Schilde C."/>
            <person name="Kianianmomeni A."/>
            <person name="Burglin T.R."/>
            <person name="Frech C."/>
            <person name="Turcotte B."/>
            <person name="Kopec K.O."/>
            <person name="Synnott J.M."/>
            <person name="Choo C."/>
            <person name="Paponov I."/>
            <person name="Finkler A."/>
            <person name="Soon Heng Tan C."/>
            <person name="Hutchins A.P."/>
            <person name="Weinmeier T."/>
            <person name="Rattei T."/>
            <person name="Chu J.S."/>
            <person name="Gimenez G."/>
            <person name="Irimia M."/>
            <person name="Rigden D.J."/>
            <person name="Fitzpatrick D.A."/>
            <person name="Lorenzo-Morales J."/>
            <person name="Bateman A."/>
            <person name="Chiu C.H."/>
            <person name="Tang P."/>
            <person name="Hegemann P."/>
            <person name="Fromm H."/>
            <person name="Raoult D."/>
            <person name="Greub G."/>
            <person name="Miranda-Saavedra D."/>
            <person name="Chen N."/>
            <person name="Nash P."/>
            <person name="Ginger M.L."/>
            <person name="Horn M."/>
            <person name="Schaap P."/>
            <person name="Caler L."/>
            <person name="Loftus B."/>
        </authorList>
    </citation>
    <scope>NUCLEOTIDE SEQUENCE [LARGE SCALE GENOMIC DNA]</scope>
    <source>
        <strain evidence="3 4">Neff</strain>
    </source>
</reference>
<dbReference type="RefSeq" id="XP_004340307.1">
    <property type="nucleotide sequence ID" value="XM_004340259.1"/>
</dbReference>
<organism evidence="3 4">
    <name type="scientific">Acanthamoeba castellanii (strain ATCC 30010 / Neff)</name>
    <dbReference type="NCBI Taxonomy" id="1257118"/>
    <lineage>
        <taxon>Eukaryota</taxon>
        <taxon>Amoebozoa</taxon>
        <taxon>Discosea</taxon>
        <taxon>Longamoebia</taxon>
        <taxon>Centramoebida</taxon>
        <taxon>Acanthamoebidae</taxon>
        <taxon>Acanthamoeba</taxon>
    </lineage>
</organism>
<keyword evidence="4" id="KW-1185">Reference proteome</keyword>
<evidence type="ECO:0000313" key="4">
    <source>
        <dbReference type="Proteomes" id="UP000011083"/>
    </source>
</evidence>
<dbReference type="EMBL" id="KB007960">
    <property type="protein sequence ID" value="ELR18287.1"/>
    <property type="molecule type" value="Genomic_DNA"/>
</dbReference>
<name>L8GZA5_ACACF</name>
<evidence type="ECO:0000313" key="3">
    <source>
        <dbReference type="EMBL" id="ELR18287.1"/>
    </source>
</evidence>
<dbReference type="AlphaFoldDB" id="L8GZA5"/>
<dbReference type="Proteomes" id="UP000011083">
    <property type="component" value="Unassembled WGS sequence"/>
</dbReference>
<dbReference type="KEGG" id="acan:ACA1_370910"/>
<gene>
    <name evidence="3" type="ORF">ACA1_370910</name>
</gene>
<dbReference type="GeneID" id="14919017"/>
<feature type="region of interest" description="Disordered" evidence="2">
    <location>
        <begin position="75"/>
        <end position="118"/>
    </location>
</feature>
<accession>L8GZA5</accession>
<protein>
    <submittedName>
        <fullName evidence="3">Uncharacterized protein</fullName>
    </submittedName>
</protein>
<dbReference type="InterPro" id="IPR028976">
    <property type="entry name" value="CheC-like_sf"/>
</dbReference>